<dbReference type="CDD" id="cd03199">
    <property type="entry name" value="GST_C_GRX2"/>
    <property type="match status" value="1"/>
</dbReference>
<dbReference type="GeneID" id="30323010"/>
<dbReference type="InterPro" id="IPR007494">
    <property type="entry name" value="Glutaredoxin2_C"/>
</dbReference>
<protein>
    <submittedName>
        <fullName evidence="2">Glutaredoxin-2</fullName>
    </submittedName>
</protein>
<dbReference type="PROSITE" id="PS50404">
    <property type="entry name" value="GST_NTER"/>
    <property type="match status" value="1"/>
</dbReference>
<evidence type="ECO:0000313" key="2">
    <source>
        <dbReference type="EMBL" id="VEI71540.1"/>
    </source>
</evidence>
<dbReference type="CDD" id="cd03037">
    <property type="entry name" value="GST_N_GRX2"/>
    <property type="match status" value="1"/>
</dbReference>
<dbReference type="Gene3D" id="1.20.1050.10">
    <property type="match status" value="1"/>
</dbReference>
<dbReference type="InterPro" id="IPR011767">
    <property type="entry name" value="GLR_AS"/>
</dbReference>
<reference evidence="2 4" key="1">
    <citation type="submission" date="2018-12" db="EMBL/GenBank/DDBJ databases">
        <authorList>
            <consortium name="Pathogen Informatics"/>
        </authorList>
    </citation>
    <scope>NUCLEOTIDE SEQUENCE [LARGE SCALE GENOMIC DNA]</scope>
    <source>
        <strain evidence="3">NCTC12965</strain>
        <strain evidence="2 4">NCTC13193</strain>
    </source>
</reference>
<dbReference type="InterPro" id="IPR004045">
    <property type="entry name" value="Glutathione_S-Trfase_N"/>
</dbReference>
<sequence length="215" mass="23913">MKLFIYDHCPFCVKARMIFGLKDLPVRLVTLLSDDEITPTSMIGKKMAPILQKDDGSYLPESMDIVHYVDNLDGKPLLTGKTNPAIAAWLQHTATYVNKLLLPRFANADFEEFATDNARRYFSDKKQAASGDFAVLLADSADLIAQLEEDLATLSPLIQSSEAVNGTLSEDDIHLFPLLRSLSIVAGVALPDNVEAYRNHMAQRVDIPLLFDMEQ</sequence>
<dbReference type="AlphaFoldDB" id="A0A0F7HGX5"/>
<dbReference type="EMBL" id="LR134492">
    <property type="protein sequence ID" value="VEI71540.1"/>
    <property type="molecule type" value="Genomic_DNA"/>
</dbReference>
<proteinExistence type="predicted"/>
<gene>
    <name evidence="2" type="primary">grxB</name>
    <name evidence="3" type="ORF">NCTC12965_00412</name>
    <name evidence="2" type="ORF">NCTC13193_03376</name>
</gene>
<dbReference type="InterPro" id="IPR040079">
    <property type="entry name" value="Glutathione_S-Trfase"/>
</dbReference>
<accession>A0A0F7HGX5</accession>
<dbReference type="NCBIfam" id="NF007702">
    <property type="entry name" value="PRK10387.1"/>
    <property type="match status" value="1"/>
</dbReference>
<evidence type="ECO:0000259" key="1">
    <source>
        <dbReference type="PROSITE" id="PS50404"/>
    </source>
</evidence>
<dbReference type="Pfam" id="PF04399">
    <property type="entry name" value="Glutaredoxin2_C"/>
    <property type="match status" value="1"/>
</dbReference>
<dbReference type="RefSeq" id="WP_024486698.1">
    <property type="nucleotide sequence ID" value="NZ_CAMFLQ010000032.1"/>
</dbReference>
<dbReference type="Pfam" id="PF13417">
    <property type="entry name" value="GST_N_3"/>
    <property type="match status" value="1"/>
</dbReference>
<dbReference type="Proteomes" id="UP000270487">
    <property type="component" value="Chromosome"/>
</dbReference>
<dbReference type="SFLD" id="SFLDG01183">
    <property type="entry name" value="Grx2-like"/>
    <property type="match status" value="1"/>
</dbReference>
<dbReference type="Gene3D" id="3.40.30.10">
    <property type="entry name" value="Glutaredoxin"/>
    <property type="match status" value="1"/>
</dbReference>
<dbReference type="NCBIfam" id="TIGR02182">
    <property type="entry name" value="GRXB"/>
    <property type="match status" value="1"/>
</dbReference>
<name>A0A0F7HGX5_SERFO</name>
<dbReference type="STRING" id="47917.AV650_18600"/>
<evidence type="ECO:0000313" key="3">
    <source>
        <dbReference type="EMBL" id="VTR17686.1"/>
    </source>
</evidence>
<dbReference type="SFLD" id="SFLDS00019">
    <property type="entry name" value="Glutathione_Transferase_(cytos"/>
    <property type="match status" value="1"/>
</dbReference>
<dbReference type="KEGG" id="sfw:WN53_22770"/>
<dbReference type="SUPFAM" id="SSF52833">
    <property type="entry name" value="Thioredoxin-like"/>
    <property type="match status" value="1"/>
</dbReference>
<dbReference type="InterPro" id="IPR036282">
    <property type="entry name" value="Glutathione-S-Trfase_C_sf"/>
</dbReference>
<feature type="domain" description="GST N-terminal" evidence="1">
    <location>
        <begin position="1"/>
        <end position="77"/>
    </location>
</feature>
<dbReference type="PROSITE" id="PS00195">
    <property type="entry name" value="GLUTAREDOXIN_1"/>
    <property type="match status" value="1"/>
</dbReference>
<dbReference type="SFLD" id="SFLDG01204">
    <property type="entry name" value="Grx2-like.1"/>
    <property type="match status" value="1"/>
</dbReference>
<dbReference type="InterPro" id="IPR011901">
    <property type="entry name" value="Grx2"/>
</dbReference>
<organism evidence="2 4">
    <name type="scientific">Serratia fonticola</name>
    <dbReference type="NCBI Taxonomy" id="47917"/>
    <lineage>
        <taxon>Bacteria</taxon>
        <taxon>Pseudomonadati</taxon>
        <taxon>Pseudomonadota</taxon>
        <taxon>Gammaproteobacteria</taxon>
        <taxon>Enterobacterales</taxon>
        <taxon>Yersiniaceae</taxon>
        <taxon>Serratia</taxon>
    </lineage>
</organism>
<dbReference type="InterPro" id="IPR036249">
    <property type="entry name" value="Thioredoxin-like_sf"/>
</dbReference>
<dbReference type="EMBL" id="CABEEZ010000016">
    <property type="protein sequence ID" value="VTR17686.1"/>
    <property type="molecule type" value="Genomic_DNA"/>
</dbReference>
<dbReference type="GO" id="GO:0005829">
    <property type="term" value="C:cytosol"/>
    <property type="evidence" value="ECO:0007669"/>
    <property type="project" value="InterPro"/>
</dbReference>
<evidence type="ECO:0000313" key="4">
    <source>
        <dbReference type="Proteomes" id="UP000270487"/>
    </source>
</evidence>
<dbReference type="SUPFAM" id="SSF47616">
    <property type="entry name" value="GST C-terminal domain-like"/>
    <property type="match status" value="1"/>
</dbReference>